<accession>A0A8J2W9A4</accession>
<feature type="compositionally biased region" description="Low complexity" evidence="1">
    <location>
        <begin position="536"/>
        <end position="556"/>
    </location>
</feature>
<dbReference type="InterPro" id="IPR027417">
    <property type="entry name" value="P-loop_NTPase"/>
</dbReference>
<evidence type="ECO:0000313" key="3">
    <source>
        <dbReference type="EMBL" id="CAH0109698.1"/>
    </source>
</evidence>
<dbReference type="AlphaFoldDB" id="A0A8J2W9A4"/>
<dbReference type="Pfam" id="PF01713">
    <property type="entry name" value="Smr"/>
    <property type="match status" value="1"/>
</dbReference>
<dbReference type="PROSITE" id="PS50828">
    <property type="entry name" value="SMR"/>
    <property type="match status" value="1"/>
</dbReference>
<dbReference type="InterPro" id="IPR002625">
    <property type="entry name" value="Smr_dom"/>
</dbReference>
<evidence type="ECO:0000256" key="1">
    <source>
        <dbReference type="SAM" id="MobiDB-lite"/>
    </source>
</evidence>
<dbReference type="Proteomes" id="UP000789390">
    <property type="component" value="Unassembled WGS sequence"/>
</dbReference>
<comment type="caution">
    <text evidence="3">The sequence shown here is derived from an EMBL/GenBank/DDBJ whole genome shotgun (WGS) entry which is preliminary data.</text>
</comment>
<organism evidence="3 4">
    <name type="scientific">Daphnia galeata</name>
    <dbReference type="NCBI Taxonomy" id="27404"/>
    <lineage>
        <taxon>Eukaryota</taxon>
        <taxon>Metazoa</taxon>
        <taxon>Ecdysozoa</taxon>
        <taxon>Arthropoda</taxon>
        <taxon>Crustacea</taxon>
        <taxon>Branchiopoda</taxon>
        <taxon>Diplostraca</taxon>
        <taxon>Cladocera</taxon>
        <taxon>Anomopoda</taxon>
        <taxon>Daphniidae</taxon>
        <taxon>Daphnia</taxon>
    </lineage>
</organism>
<dbReference type="Gene3D" id="3.40.50.300">
    <property type="entry name" value="P-loop containing nucleotide triphosphate hydrolases"/>
    <property type="match status" value="1"/>
</dbReference>
<dbReference type="Pfam" id="PF13671">
    <property type="entry name" value="AAA_33"/>
    <property type="match status" value="1"/>
</dbReference>
<feature type="region of interest" description="Disordered" evidence="1">
    <location>
        <begin position="524"/>
        <end position="556"/>
    </location>
</feature>
<dbReference type="PANTHER" id="PTHR46535:SF1">
    <property type="entry name" value="NEDD4-BINDING PROTEIN 2"/>
    <property type="match status" value="1"/>
</dbReference>
<dbReference type="OrthoDB" id="3231855at2759"/>
<dbReference type="SMART" id="SM01162">
    <property type="entry name" value="DUF1771"/>
    <property type="match status" value="1"/>
</dbReference>
<sequence>MSNNQSNYFEQLMNSSLSSSSSSSIQNVETKFSLDDLKTMFKSAIDAEVVEMIWQDSNENSDIALSFLTEMSPSSQTSKPVPKSPTTATVKTNSWSSVLGKDDSNPFTVNLGAKPKITVKEKHWILDVIETRIKRQEKILIIMRGVPGSGKSYLAHNLKGDGVVNSTDDYFINYQGQYVFDRNQLGIAHEWNQKRTNDALKAGINPVVIDNTNLEAWEMQPYVTMALRHNYLVELVEPDTPWRDDARVLSQKNIHRVPREKIREMLEKQRVAIDISMVIENCRLKMNQTFEGSRASNTSVENQQTLDSQKDLLPASNYQISASSSLSNVTGRNWCDEQAIEKSASLPPILPLSAQNIFVQNSIVSSQPDVLMTTDTVTSLKPLTSEAAIQTSLFELEPPLRELTARSRSIQSSKFVPDFGKKPCSSKFSLDKGCLTDEIVEDLATREALAILKSYFPTKETGDLADILKQCNGDLAVNVLLDSGYECANEVSNYSDLEIDIDPTEEIPNAHNIVLKSCPETIENVSQQGKEEETNSVTSSEASQQSSSTASAASGETESLRKHIEDCFQLTDTISEQTRRICGKDYNQFRASQLQKSRHGHSQVYEGISTSNSSGNLFSFEAQPRNEATNLLCLSSFPTLGEQPTNGADCRAEPNITENILGVDLLRPLPVVSPPLSEEEVKMECGPMIPMTLDASFVQQLIKLFGVPDLKAKRPLSANQSSSVSFDIPWSLAEQIYLHWCSSLISKDEESEPTVADRMELQDIMDFEFAMQLVQDERNAERKELRESLSTKLSFQMLQENYPYVDPLALDAFLKCLFGNEPTTTKDKNKSANPPGAREETQPKTPKRETKSSSQESHGLRTEAFMYNKLRQQYSAQAQEYHKRGMSAAAMYYSSESRRYAELYKKCNQQAALQIVEEKNAHQDERTIDLHELHVVEALTCLESFIVENVRDGRTVIQVITGRGNNSQNGRPRIKPAVVTFLRQKKYGYEEVNPGCLRVFLSRSTTR</sequence>
<feature type="compositionally biased region" description="Basic and acidic residues" evidence="1">
    <location>
        <begin position="837"/>
        <end position="851"/>
    </location>
</feature>
<keyword evidence="4" id="KW-1185">Reference proteome</keyword>
<evidence type="ECO:0000313" key="4">
    <source>
        <dbReference type="Proteomes" id="UP000789390"/>
    </source>
</evidence>
<dbReference type="InterPro" id="IPR013899">
    <property type="entry name" value="DUF1771"/>
</dbReference>
<dbReference type="SMART" id="SM00463">
    <property type="entry name" value="SMR"/>
    <property type="match status" value="1"/>
</dbReference>
<dbReference type="InterPro" id="IPR052772">
    <property type="entry name" value="Endo/PolyKinase_Domain-Protein"/>
</dbReference>
<dbReference type="Pfam" id="PF08590">
    <property type="entry name" value="DUF1771"/>
    <property type="match status" value="1"/>
</dbReference>
<dbReference type="SUPFAM" id="SSF160443">
    <property type="entry name" value="SMR domain-like"/>
    <property type="match status" value="1"/>
</dbReference>
<feature type="domain" description="Smr" evidence="2">
    <location>
        <begin position="928"/>
        <end position="1002"/>
    </location>
</feature>
<dbReference type="SUPFAM" id="SSF52540">
    <property type="entry name" value="P-loop containing nucleoside triphosphate hydrolases"/>
    <property type="match status" value="1"/>
</dbReference>
<gene>
    <name evidence="3" type="ORF">DGAL_LOCUS13182</name>
</gene>
<dbReference type="PANTHER" id="PTHR46535">
    <property type="entry name" value="NEDD4-BINDING PROTEIN 2"/>
    <property type="match status" value="1"/>
</dbReference>
<dbReference type="EMBL" id="CAKKLH010000294">
    <property type="protein sequence ID" value="CAH0109698.1"/>
    <property type="molecule type" value="Genomic_DNA"/>
</dbReference>
<feature type="region of interest" description="Disordered" evidence="1">
    <location>
        <begin position="824"/>
        <end position="860"/>
    </location>
</feature>
<proteinExistence type="predicted"/>
<evidence type="ECO:0000259" key="2">
    <source>
        <dbReference type="PROSITE" id="PS50828"/>
    </source>
</evidence>
<protein>
    <recommendedName>
        <fullName evidence="2">Smr domain-containing protein</fullName>
    </recommendedName>
</protein>
<reference evidence="3" key="1">
    <citation type="submission" date="2021-11" db="EMBL/GenBank/DDBJ databases">
        <authorList>
            <person name="Schell T."/>
        </authorList>
    </citation>
    <scope>NUCLEOTIDE SEQUENCE</scope>
    <source>
        <strain evidence="3">M5</strain>
    </source>
</reference>
<dbReference type="Gene3D" id="3.30.1370.110">
    <property type="match status" value="1"/>
</dbReference>
<dbReference type="GO" id="GO:0004519">
    <property type="term" value="F:endonuclease activity"/>
    <property type="evidence" value="ECO:0007669"/>
    <property type="project" value="TreeGrafter"/>
</dbReference>
<name>A0A8J2W9A4_9CRUS</name>
<dbReference type="GO" id="GO:0005634">
    <property type="term" value="C:nucleus"/>
    <property type="evidence" value="ECO:0007669"/>
    <property type="project" value="TreeGrafter"/>
</dbReference>
<dbReference type="InterPro" id="IPR036063">
    <property type="entry name" value="Smr_dom_sf"/>
</dbReference>